<sequence>MRATSGPSVQQIVADCRR</sequence>
<dbReference type="EMBL" id="GBRH01224275">
    <property type="protein sequence ID" value="JAD73620.1"/>
    <property type="molecule type" value="Transcribed_RNA"/>
</dbReference>
<organism evidence="1">
    <name type="scientific">Arundo donax</name>
    <name type="common">Giant reed</name>
    <name type="synonym">Donax arundinaceus</name>
    <dbReference type="NCBI Taxonomy" id="35708"/>
    <lineage>
        <taxon>Eukaryota</taxon>
        <taxon>Viridiplantae</taxon>
        <taxon>Streptophyta</taxon>
        <taxon>Embryophyta</taxon>
        <taxon>Tracheophyta</taxon>
        <taxon>Spermatophyta</taxon>
        <taxon>Magnoliopsida</taxon>
        <taxon>Liliopsida</taxon>
        <taxon>Poales</taxon>
        <taxon>Poaceae</taxon>
        <taxon>PACMAD clade</taxon>
        <taxon>Arundinoideae</taxon>
        <taxon>Arundineae</taxon>
        <taxon>Arundo</taxon>
    </lineage>
</organism>
<reference evidence="1" key="1">
    <citation type="submission" date="2014-09" db="EMBL/GenBank/DDBJ databases">
        <authorList>
            <person name="Magalhaes I.L.F."/>
            <person name="Oliveira U."/>
            <person name="Santos F.R."/>
            <person name="Vidigal T.H.D.A."/>
            <person name="Brescovit A.D."/>
            <person name="Santos A.J."/>
        </authorList>
    </citation>
    <scope>NUCLEOTIDE SEQUENCE</scope>
    <source>
        <tissue evidence="1">Shoot tissue taken approximately 20 cm above the soil surface</tissue>
    </source>
</reference>
<protein>
    <submittedName>
        <fullName evidence="1">Uncharacterized protein</fullName>
    </submittedName>
</protein>
<reference evidence="1" key="2">
    <citation type="journal article" date="2015" name="Data Brief">
        <title>Shoot transcriptome of the giant reed, Arundo donax.</title>
        <authorList>
            <person name="Barrero R.A."/>
            <person name="Guerrero F.D."/>
            <person name="Moolhuijzen P."/>
            <person name="Goolsby J.A."/>
            <person name="Tidwell J."/>
            <person name="Bellgard S.E."/>
            <person name="Bellgard M.I."/>
        </authorList>
    </citation>
    <scope>NUCLEOTIDE SEQUENCE</scope>
    <source>
        <tissue evidence="1">Shoot tissue taken approximately 20 cm above the soil surface</tissue>
    </source>
</reference>
<name>A0A0A9CJU3_ARUDO</name>
<dbReference type="AlphaFoldDB" id="A0A0A9CJU3"/>
<evidence type="ECO:0000313" key="1">
    <source>
        <dbReference type="EMBL" id="JAD73620.1"/>
    </source>
</evidence>
<accession>A0A0A9CJU3</accession>
<proteinExistence type="predicted"/>